<dbReference type="InterPro" id="IPR002013">
    <property type="entry name" value="SAC_dom"/>
</dbReference>
<reference evidence="4 5" key="1">
    <citation type="journal article" date="2011" name="PLoS Pathog.">
        <title>Endophytic Life Strategies Decoded by Genome and Transcriptome Analyses of the Mutualistic Root Symbiont Piriformospora indica.</title>
        <authorList>
            <person name="Zuccaro A."/>
            <person name="Lahrmann U."/>
            <person name="Guldener U."/>
            <person name="Langen G."/>
            <person name="Pfiffi S."/>
            <person name="Biedenkopf D."/>
            <person name="Wong P."/>
            <person name="Samans B."/>
            <person name="Grimm C."/>
            <person name="Basiewicz M."/>
            <person name="Murat C."/>
            <person name="Martin F."/>
            <person name="Kogel K.H."/>
        </authorList>
    </citation>
    <scope>NUCLEOTIDE SEQUENCE [LARGE SCALE GENOMIC DNA]</scope>
    <source>
        <strain evidence="4 5">DSM 11827</strain>
    </source>
</reference>
<evidence type="ECO:0000313" key="4">
    <source>
        <dbReference type="EMBL" id="CCA69257.1"/>
    </source>
</evidence>
<evidence type="ECO:0000259" key="3">
    <source>
        <dbReference type="PROSITE" id="PS51791"/>
    </source>
</evidence>
<dbReference type="PROSITE" id="PS50275">
    <property type="entry name" value="SAC"/>
    <property type="match status" value="1"/>
</dbReference>
<dbReference type="Pfam" id="PF12456">
    <property type="entry name" value="hSac2"/>
    <property type="match status" value="1"/>
</dbReference>
<dbReference type="Proteomes" id="UP000007148">
    <property type="component" value="Unassembled WGS sequence"/>
</dbReference>
<dbReference type="Pfam" id="PF02383">
    <property type="entry name" value="Syja_N"/>
    <property type="match status" value="1"/>
</dbReference>
<dbReference type="PANTHER" id="PTHR45662:SF7">
    <property type="entry name" value="SACI DOMAIN PROTEIN (AFU_ORTHOLOGUE AFUA_1G15890)"/>
    <property type="match status" value="1"/>
</dbReference>
<dbReference type="AlphaFoldDB" id="G4TD48"/>
<evidence type="ECO:0000313" key="5">
    <source>
        <dbReference type="Proteomes" id="UP000007148"/>
    </source>
</evidence>
<dbReference type="STRING" id="1109443.G4TD48"/>
<dbReference type="PROSITE" id="PS51791">
    <property type="entry name" value="HSAC2"/>
    <property type="match status" value="1"/>
</dbReference>
<evidence type="ECO:0000256" key="1">
    <source>
        <dbReference type="SAM" id="MobiDB-lite"/>
    </source>
</evidence>
<feature type="compositionally biased region" description="Polar residues" evidence="1">
    <location>
        <begin position="8"/>
        <end position="36"/>
    </location>
</feature>
<dbReference type="InParanoid" id="G4TD48"/>
<dbReference type="GO" id="GO:0046856">
    <property type="term" value="P:phosphatidylinositol dephosphorylation"/>
    <property type="evidence" value="ECO:0007669"/>
    <property type="project" value="TreeGrafter"/>
</dbReference>
<sequence>MKRLFGFQSKSPKSNIQHSNSNTSKAPPQLVTSNVMNDAKGVAKSGETSKSRERRISATSESERKSPTLSSRPTAPKKSDAELWRSMRLVLTEDALLVRPLSTKSTRENNVGEHLKLSWSKSIRIERVLRAHNDKQEDELVTEDTLEIRGIIGIITLFSASYLLVITSLTDLGNLCGPTRQVYGIQGVAYVPLDYGRAKDVFQRLKRASQRSQVPTAAPLNNTSVSDTGSLHVKWAPQHIPNVVPDADSILSSSPSSSGFSTPTSAGVSIAPLAKTLADRLSFWKTRQAGRADEASLVSAPTRANIGGSTTGEDTLGELVDNIDSGDVDNVDAAQAVEDIVAAATGPQPLTAEEKNAAVEEKVLRELVRQYTKGGMYFAYSFDLSNSLQHKQQNIERIKKQCSILSDLDAASDDVCKPNQSRTEADDKVDPWEEPLAHLPLWRRIERKFWWNEHMLQPFIEAELHGYILPILQGFFQCATFHIPITPDPITPMPLTSEIGTSPIVPVDAQGAEAQLNAADDAASIKVEYATISRRSKERAGLRYQRRGIDADAHVANFVETEAIVRLMREDTENVFSFVQIRGSIPLFWSQPGYGLKPPPQLDSTKTSEQNSQAMRAHLANAIARYGPVSCVNLAEQTGKEGPITDAFRETMNGLGLQGAKYNEWDFHRECRGMRYENISKLIHKLERTFEQQGFYWTSGSTILARQKGVFRVNCIDCLDRTNVVQSAFARHVLATQLEAVAILHESGTAHTEAEAVFNDVWANNGDAISRAYAGTSALKGDYTRTGKRDLGGMLNDGINSLARVYTSTFSDWFSQSVIDFMLGYRGPSVFTEFLQTLSSSEPSEVIRLSKVREAAIEHASLMVIVNDERLTAGWTLLSPEALDVRLADKFEEKILLLTTKAIYIVSYDYSLEKVKVSTRVPLGDIVSIQRGAYILSTLNSQTRDPETNYGVNISFLAARQDTRITSYSVRNRFDLSGRDNPPRSATDGSFGATLSQILADANSPNKVVSVAFKCLPVDAARVFGTDGSQSATSPKTPKEAIERLVQTLAKACGDYGVVDETFLSEADIVSLAEAQKTTSVFARFEYNFKRLLWLGS</sequence>
<dbReference type="OMA" id="YFWNRHL"/>
<accession>G4TD48</accession>
<feature type="compositionally biased region" description="Basic and acidic residues" evidence="1">
    <location>
        <begin position="47"/>
        <end position="66"/>
    </location>
</feature>
<keyword evidence="5" id="KW-1185">Reference proteome</keyword>
<feature type="domain" description="SAC" evidence="2">
    <location>
        <begin position="367"/>
        <end position="775"/>
    </location>
</feature>
<dbReference type="PANTHER" id="PTHR45662">
    <property type="entry name" value="PHOSPHATIDYLINOSITIDE PHOSPHATASE SAC1"/>
    <property type="match status" value="1"/>
</dbReference>
<feature type="domain" description="HSac2" evidence="3">
    <location>
        <begin position="847"/>
        <end position="999"/>
    </location>
</feature>
<dbReference type="EMBL" id="CAFZ01000050">
    <property type="protein sequence ID" value="CCA69257.1"/>
    <property type="molecule type" value="Genomic_DNA"/>
</dbReference>
<evidence type="ECO:0000259" key="2">
    <source>
        <dbReference type="PROSITE" id="PS50275"/>
    </source>
</evidence>
<feature type="region of interest" description="Disordered" evidence="1">
    <location>
        <begin position="1"/>
        <end position="80"/>
    </location>
</feature>
<organism evidence="4 5">
    <name type="scientific">Serendipita indica (strain DSM 11827)</name>
    <name type="common">Root endophyte fungus</name>
    <name type="synonym">Piriformospora indica</name>
    <dbReference type="NCBI Taxonomy" id="1109443"/>
    <lineage>
        <taxon>Eukaryota</taxon>
        <taxon>Fungi</taxon>
        <taxon>Dikarya</taxon>
        <taxon>Basidiomycota</taxon>
        <taxon>Agaricomycotina</taxon>
        <taxon>Agaricomycetes</taxon>
        <taxon>Sebacinales</taxon>
        <taxon>Serendipitaceae</taxon>
        <taxon>Serendipita</taxon>
    </lineage>
</organism>
<dbReference type="GO" id="GO:0043812">
    <property type="term" value="F:phosphatidylinositol-4-phosphate phosphatase activity"/>
    <property type="evidence" value="ECO:0007669"/>
    <property type="project" value="TreeGrafter"/>
</dbReference>
<gene>
    <name evidence="4" type="ORF">PIIN_03156</name>
</gene>
<comment type="caution">
    <text evidence="4">The sequence shown here is derived from an EMBL/GenBank/DDBJ whole genome shotgun (WGS) entry which is preliminary data.</text>
</comment>
<dbReference type="InterPro" id="IPR022158">
    <property type="entry name" value="Inositol_phosphatase"/>
</dbReference>
<proteinExistence type="predicted"/>
<protein>
    <submittedName>
        <fullName evidence="4">Related to SAC1-recessive suppressor of secretory defect</fullName>
    </submittedName>
</protein>
<dbReference type="GO" id="GO:0005783">
    <property type="term" value="C:endoplasmic reticulum"/>
    <property type="evidence" value="ECO:0007669"/>
    <property type="project" value="TreeGrafter"/>
</dbReference>
<name>G4TD48_SERID</name>
<dbReference type="eggNOG" id="KOG1890">
    <property type="taxonomic scope" value="Eukaryota"/>
</dbReference>
<dbReference type="OrthoDB" id="405996at2759"/>
<dbReference type="InterPro" id="IPR034753">
    <property type="entry name" value="hSac2"/>
</dbReference>
<dbReference type="HOGENOM" id="CLU_006249_0_0_1"/>